<accession>F4LVX6</accession>
<gene>
    <name evidence="1" type="ordered locus">TEPIRE1_1612</name>
</gene>
<evidence type="ECO:0000313" key="1">
    <source>
        <dbReference type="EMBL" id="CCP26386.1"/>
    </source>
</evidence>
<dbReference type="PATRIC" id="fig|1209989.3.peg.1848"/>
<evidence type="ECO:0000313" key="2">
    <source>
        <dbReference type="Proteomes" id="UP000010802"/>
    </source>
</evidence>
<dbReference type="KEGG" id="tae:TepiRe1_1612"/>
<proteinExistence type="predicted"/>
<dbReference type="KEGG" id="tep:TepRe1_1498"/>
<sequence length="82" mass="9428">MTQTSDTNHENLEALIAEIEKACLEMYLSERAFQWAQNDPEAVDLAIIRKQAAVEHFDFLIKQAKKTGLKLDKNQLINKILK</sequence>
<dbReference type="EMBL" id="HF563609">
    <property type="protein sequence ID" value="CCP26386.1"/>
    <property type="molecule type" value="Genomic_DNA"/>
</dbReference>
<dbReference type="HOGENOM" id="CLU_2557137_0_0_9"/>
<dbReference type="Proteomes" id="UP000010802">
    <property type="component" value="Chromosome"/>
</dbReference>
<accession>L0RZN2</accession>
<dbReference type="RefSeq" id="WP_013778567.1">
    <property type="nucleotide sequence ID" value="NC_015519.1"/>
</dbReference>
<reference evidence="2" key="1">
    <citation type="journal article" date="2013" name="Genome Announc.">
        <title>First genome sequence of a syntrophic acetate-oxidizing bacterium, Tepidanaerobacter acetatoxydans strain Re1.</title>
        <authorList>
            <person name="Manzoor S."/>
            <person name="Bongcam-Rudloff E."/>
            <person name="Schnurer A."/>
            <person name="Muller B."/>
        </authorList>
    </citation>
    <scope>NUCLEOTIDE SEQUENCE [LARGE SCALE GENOMIC DNA]</scope>
    <source>
        <strain evidence="2">Re1</strain>
    </source>
</reference>
<keyword evidence="2" id="KW-1185">Reference proteome</keyword>
<name>F4LVX6_TEPAE</name>
<protein>
    <submittedName>
        <fullName evidence="1">Uncharacterized protein</fullName>
    </submittedName>
</protein>
<dbReference type="OrthoDB" id="1730250at2"/>
<dbReference type="AlphaFoldDB" id="F4LVX6"/>
<dbReference type="eggNOG" id="ENOG502ZM4C">
    <property type="taxonomic scope" value="Bacteria"/>
</dbReference>
<organism evidence="1 2">
    <name type="scientific">Tepidanaerobacter acetatoxydans (strain DSM 21804 / JCM 16047 / Re1)</name>
    <dbReference type="NCBI Taxonomy" id="1209989"/>
    <lineage>
        <taxon>Bacteria</taxon>
        <taxon>Bacillati</taxon>
        <taxon>Bacillota</taxon>
        <taxon>Clostridia</taxon>
        <taxon>Thermosediminibacterales</taxon>
        <taxon>Tepidanaerobacteraceae</taxon>
        <taxon>Tepidanaerobacter</taxon>
    </lineage>
</organism>